<dbReference type="PROSITE" id="PS51257">
    <property type="entry name" value="PROKAR_LIPOPROTEIN"/>
    <property type="match status" value="1"/>
</dbReference>
<reference evidence="1 2" key="1">
    <citation type="submission" date="2019-02" db="EMBL/GenBank/DDBJ databases">
        <title>Pedobacter sp. RP-1-14 sp. nov., isolated from Arctic soil.</title>
        <authorList>
            <person name="Dahal R.H."/>
        </authorList>
    </citation>
    <scope>NUCLEOTIDE SEQUENCE [LARGE SCALE GENOMIC DNA]</scope>
    <source>
        <strain evidence="1 2">RP-1-14</strain>
    </source>
</reference>
<sequence>MRKILSGCLIAIVIAGCGINKQAQQIKALEKCTYRIISADQITVGGADVKKLIKDQDINLASLPGLALGLLRQDVPLKARLNLEVKNPTGDAASINQFEYKILINKQELADGIVNQEVNIGAGQATVVPVDMQINLYPFLSNSKVMQEINEFLQAGKGGPERKGILTLKIKPSIKVGNSVVKYPGYITIDKEVSSKILL</sequence>
<dbReference type="OrthoDB" id="704817at2"/>
<dbReference type="SUPFAM" id="SSF117070">
    <property type="entry name" value="LEA14-like"/>
    <property type="match status" value="1"/>
</dbReference>
<accession>A0A4R0NI88</accession>
<name>A0A4R0NI88_9SPHI</name>
<evidence type="ECO:0000313" key="1">
    <source>
        <dbReference type="EMBL" id="TCD00332.1"/>
    </source>
</evidence>
<gene>
    <name evidence="1" type="ORF">EZ437_13990</name>
</gene>
<comment type="caution">
    <text evidence="1">The sequence shown here is derived from an EMBL/GenBank/DDBJ whole genome shotgun (WGS) entry which is preliminary data.</text>
</comment>
<dbReference type="Proteomes" id="UP000293347">
    <property type="component" value="Unassembled WGS sequence"/>
</dbReference>
<proteinExistence type="predicted"/>
<protein>
    <submittedName>
        <fullName evidence="1">Uncharacterized protein</fullName>
    </submittedName>
</protein>
<evidence type="ECO:0000313" key="2">
    <source>
        <dbReference type="Proteomes" id="UP000293347"/>
    </source>
</evidence>
<dbReference type="AlphaFoldDB" id="A0A4R0NI88"/>
<organism evidence="1 2">
    <name type="scientific">Pedobacter psychroterrae</name>
    <dbReference type="NCBI Taxonomy" id="2530453"/>
    <lineage>
        <taxon>Bacteria</taxon>
        <taxon>Pseudomonadati</taxon>
        <taxon>Bacteroidota</taxon>
        <taxon>Sphingobacteriia</taxon>
        <taxon>Sphingobacteriales</taxon>
        <taxon>Sphingobacteriaceae</taxon>
        <taxon>Pedobacter</taxon>
    </lineage>
</organism>
<dbReference type="Gene3D" id="2.60.40.1820">
    <property type="match status" value="1"/>
</dbReference>
<dbReference type="EMBL" id="SJSL01000003">
    <property type="protein sequence ID" value="TCD00332.1"/>
    <property type="molecule type" value="Genomic_DNA"/>
</dbReference>
<dbReference type="RefSeq" id="WP_131596681.1">
    <property type="nucleotide sequence ID" value="NZ_SJSL01000003.1"/>
</dbReference>
<keyword evidence="2" id="KW-1185">Reference proteome</keyword>